<organism evidence="4 5">
    <name type="scientific">Cylicocyclus nassatus</name>
    <name type="common">Nematode worm</name>
    <dbReference type="NCBI Taxonomy" id="53992"/>
    <lineage>
        <taxon>Eukaryota</taxon>
        <taxon>Metazoa</taxon>
        <taxon>Ecdysozoa</taxon>
        <taxon>Nematoda</taxon>
        <taxon>Chromadorea</taxon>
        <taxon>Rhabditida</taxon>
        <taxon>Rhabditina</taxon>
        <taxon>Rhabditomorpha</taxon>
        <taxon>Strongyloidea</taxon>
        <taxon>Strongylidae</taxon>
        <taxon>Cylicocyclus</taxon>
    </lineage>
</organism>
<comment type="caution">
    <text evidence="4">The sequence shown here is derived from an EMBL/GenBank/DDBJ whole genome shotgun (WGS) entry which is preliminary data.</text>
</comment>
<evidence type="ECO:0000256" key="1">
    <source>
        <dbReference type="SAM" id="MobiDB-lite"/>
    </source>
</evidence>
<dbReference type="SUPFAM" id="SSF55486">
    <property type="entry name" value="Metalloproteases ('zincins'), catalytic domain"/>
    <property type="match status" value="1"/>
</dbReference>
<evidence type="ECO:0000313" key="4">
    <source>
        <dbReference type="EMBL" id="CAJ0591450.1"/>
    </source>
</evidence>
<feature type="compositionally biased region" description="Polar residues" evidence="1">
    <location>
        <begin position="83"/>
        <end position="93"/>
    </location>
</feature>
<keyword evidence="2" id="KW-0472">Membrane</keyword>
<keyword evidence="2" id="KW-1133">Transmembrane helix</keyword>
<name>A0AA36DR56_CYLNA</name>
<feature type="region of interest" description="Disordered" evidence="1">
    <location>
        <begin position="657"/>
        <end position="687"/>
    </location>
</feature>
<reference evidence="4" key="1">
    <citation type="submission" date="2023-07" db="EMBL/GenBank/DDBJ databases">
        <authorList>
            <consortium name="CYATHOMIX"/>
        </authorList>
    </citation>
    <scope>NUCLEOTIDE SEQUENCE</scope>
    <source>
        <strain evidence="4">N/A</strain>
    </source>
</reference>
<feature type="compositionally biased region" description="Polar residues" evidence="1">
    <location>
        <begin position="660"/>
        <end position="676"/>
    </location>
</feature>
<sequence>MWLSSCSPFLMEDDKVNMALDDIIKLNKRSRGGRVAGRSNGGVQKFKGRSFAGSRGRGGLAQRRGARASFGQRRGARSESTQRRGANSDGASVSVVNNAATRRFVKNLVNKTIKRMRAKAATASRTDVALSGIGARSRIIRKRVLGVPRIVVRGPRGLRTAVQRQVETRPEPVVYETVRVVNPQPAPVRVVRRREVRPIYRAAVQAPRHIVQQAQFRQRNRVIVQQPVRANRFLDRDIVVYPEGNRRPAVRRGNVVYVDDAMSSRVQRSAQSNVRFIRKRPNRQFVAYDDVDDVDVDRFPSSSRFNGNGRTRRRGLSHIRRFGGALQHQIWGTKAGKQSYDQPNSAIESGLRMIHLHLVLPTNEADVSDNDVECVKVLVSTIRDFIESALEDFRRINNQMKSLAVLKQRALDIDESIEIHKEVKLDDLLQNLRKKGGHHVCFLRSHENLAERPFCERNVAVVPLPNLGESHIEDISSGSQSDALNSLGLAAGCALHELGHLLGAFHSSSGIMSERPNASRLFIKRVDPTAQDLPICFFDNYSLCLFAHSPFFNEHECGKNYSPVLYKVADSEVRIKCEDGISVVVVIQNTAYRELKVFDDVVPSVTLTLSSHDWDLIQNSEAFTKQFERLLINSIRWLRNIIQMNKTVEKLKAYRRDAQKQPQNEMECNGSPSTSAENEENNRGSRRSPGIWERLNIDVLDAPPFRFWRKCYETNPRSTLFATALLYLVGQIYFIWVQFGLVFFSISILIAICLGLGNRSEGELSAYSGCAEEEDRLVTDVHSVVAASSFTMLSLFSPKEIKRQHRISPEAYTSTNCSVALSLTLLLFPGLFGF</sequence>
<keyword evidence="2" id="KW-0812">Transmembrane</keyword>
<keyword evidence="5" id="KW-1185">Reference proteome</keyword>
<evidence type="ECO:0000259" key="3">
    <source>
        <dbReference type="Pfam" id="PF10260"/>
    </source>
</evidence>
<dbReference type="EMBL" id="CATQJL010000001">
    <property type="protein sequence ID" value="CAJ0591450.1"/>
    <property type="molecule type" value="Genomic_DNA"/>
</dbReference>
<feature type="transmembrane region" description="Helical" evidence="2">
    <location>
        <begin position="733"/>
        <end position="756"/>
    </location>
</feature>
<feature type="domain" description="SAYSvFN" evidence="3">
    <location>
        <begin position="724"/>
        <end position="768"/>
    </location>
</feature>
<gene>
    <name evidence="4" type="ORF">CYNAS_LOCUS3433</name>
</gene>
<dbReference type="InterPro" id="IPR019387">
    <property type="entry name" value="SAYSvFN_dom"/>
</dbReference>
<accession>A0AA36DR56</accession>
<protein>
    <recommendedName>
        <fullName evidence="3">SAYSvFN domain-containing protein</fullName>
    </recommendedName>
</protein>
<feature type="region of interest" description="Disordered" evidence="1">
    <location>
        <begin position="31"/>
        <end position="93"/>
    </location>
</feature>
<evidence type="ECO:0000313" key="5">
    <source>
        <dbReference type="Proteomes" id="UP001176961"/>
    </source>
</evidence>
<proteinExistence type="predicted"/>
<dbReference type="Pfam" id="PF10260">
    <property type="entry name" value="SAYSvFN"/>
    <property type="match status" value="1"/>
</dbReference>
<feature type="transmembrane region" description="Helical" evidence="2">
    <location>
        <begin position="811"/>
        <end position="832"/>
    </location>
</feature>
<dbReference type="AlphaFoldDB" id="A0AA36DR56"/>
<evidence type="ECO:0000256" key="2">
    <source>
        <dbReference type="SAM" id="Phobius"/>
    </source>
</evidence>
<dbReference type="Proteomes" id="UP001176961">
    <property type="component" value="Unassembled WGS sequence"/>
</dbReference>